<dbReference type="SUPFAM" id="SSF56112">
    <property type="entry name" value="Protein kinase-like (PK-like)"/>
    <property type="match status" value="1"/>
</dbReference>
<keyword evidence="3 4" id="KW-0067">ATP-binding</keyword>
<evidence type="ECO:0000313" key="8">
    <source>
        <dbReference type="Proteomes" id="UP000639338"/>
    </source>
</evidence>
<dbReference type="CDD" id="cd14015">
    <property type="entry name" value="STKc_VRK"/>
    <property type="match status" value="1"/>
</dbReference>
<dbReference type="OrthoDB" id="2687620at2759"/>
<dbReference type="InterPro" id="IPR011009">
    <property type="entry name" value="Kinase-like_dom_sf"/>
</dbReference>
<feature type="compositionally biased region" description="Polar residues" evidence="5">
    <location>
        <begin position="511"/>
        <end position="527"/>
    </location>
</feature>
<evidence type="ECO:0000256" key="4">
    <source>
        <dbReference type="PROSITE-ProRule" id="PRU10141"/>
    </source>
</evidence>
<evidence type="ECO:0000256" key="3">
    <source>
        <dbReference type="ARBA" id="ARBA00022840"/>
    </source>
</evidence>
<dbReference type="InterPro" id="IPR050235">
    <property type="entry name" value="CK1_Ser-Thr_kinase"/>
</dbReference>
<keyword evidence="2 4" id="KW-0547">Nucleotide-binding</keyword>
<evidence type="ECO:0000256" key="2">
    <source>
        <dbReference type="ARBA" id="ARBA00022741"/>
    </source>
</evidence>
<feature type="region of interest" description="Disordered" evidence="5">
    <location>
        <begin position="511"/>
        <end position="543"/>
    </location>
</feature>
<accession>A0A834XWR8</accession>
<dbReference type="PROSITE" id="PS50011">
    <property type="entry name" value="PROTEIN_KINASE_DOM"/>
    <property type="match status" value="1"/>
</dbReference>
<feature type="compositionally biased region" description="Basic residues" evidence="5">
    <location>
        <begin position="531"/>
        <end position="543"/>
    </location>
</feature>
<comment type="caution">
    <text evidence="7">The sequence shown here is derived from an EMBL/GenBank/DDBJ whole genome shotgun (WGS) entry which is preliminary data.</text>
</comment>
<feature type="region of interest" description="Disordered" evidence="5">
    <location>
        <begin position="471"/>
        <end position="492"/>
    </location>
</feature>
<feature type="compositionally biased region" description="Low complexity" evidence="5">
    <location>
        <begin position="447"/>
        <end position="456"/>
    </location>
</feature>
<dbReference type="Pfam" id="PF00069">
    <property type="entry name" value="Pkinase"/>
    <property type="match status" value="1"/>
</dbReference>
<dbReference type="PROSITE" id="PS00108">
    <property type="entry name" value="PROTEIN_KINASE_ST"/>
    <property type="match status" value="1"/>
</dbReference>
<evidence type="ECO:0000259" key="6">
    <source>
        <dbReference type="PROSITE" id="PS50011"/>
    </source>
</evidence>
<evidence type="ECO:0000313" key="7">
    <source>
        <dbReference type="EMBL" id="KAF7992574.1"/>
    </source>
</evidence>
<sequence length="543" mass="62234">MAPRKADDCHINKRVAAAGCRLPTILPAGEILTDITKKEWILGSRLGSGGFGDIYLASDDTTKPVGQNAKYVIKIEPHENGPLFVEMNFYIRCARQHMIKNWCDAQRKTRIGIPTYEGSGSHVYQKERFRFLVIPRYGIDVGKIFESRGRKLSTKFVNSLAIQMLDALEYIHSRGYAHSDVKGSNIILDIDQQKTTNPRANLVDYGLAYRFKTSAGLHKPFVHDERRAHEGTLEFTSRDAHHGTHSRRGDIETLGYNILQWMCGKLPWEQKNGGMAPSSNPDDIHMKKEHYLSDISLLMKECFLEQKKKPPLSIIEYFKHIVSLNFESKPNYNYLRNLFIRNGKIEKTFMTRKRVADENIIYPMPIKKPNLRDRTTKLNLQLRDRKPCKPLNIEGRVTRTQTIDETEKFCWEEVLAGHPDKLAKISAQPIYTDVDTLTPPPSPPPSLSFSSSTTPSRPTYAMVQIIKKIKERQTNGYKPKSKSYEDSKPKWMTPAMEEISRLKKKLQTIPTTKKITFSPRLTRSRVANNNKIKKKSISNNKGK</sequence>
<name>A0A834XWR8_APHGI</name>
<dbReference type="Proteomes" id="UP000639338">
    <property type="component" value="Unassembled WGS sequence"/>
</dbReference>
<dbReference type="PANTHER" id="PTHR11909">
    <property type="entry name" value="CASEIN KINASE-RELATED"/>
    <property type="match status" value="1"/>
</dbReference>
<dbReference type="EMBL" id="JACMRX010000003">
    <property type="protein sequence ID" value="KAF7992574.1"/>
    <property type="molecule type" value="Genomic_DNA"/>
</dbReference>
<dbReference type="EC" id="2.7.11.1" evidence="1"/>
<dbReference type="AlphaFoldDB" id="A0A834XWR8"/>
<reference evidence="7 8" key="1">
    <citation type="submission" date="2020-08" db="EMBL/GenBank/DDBJ databases">
        <title>Aphidius gifuensis genome sequencing and assembly.</title>
        <authorList>
            <person name="Du Z."/>
        </authorList>
    </citation>
    <scope>NUCLEOTIDE SEQUENCE [LARGE SCALE GENOMIC DNA]</scope>
    <source>
        <strain evidence="7">YNYX2018</strain>
        <tissue evidence="7">Adults</tissue>
    </source>
</reference>
<feature type="binding site" evidence="4">
    <location>
        <position position="74"/>
    </location>
    <ligand>
        <name>ATP</name>
        <dbReference type="ChEBI" id="CHEBI:30616"/>
    </ligand>
</feature>
<dbReference type="GO" id="GO:0004674">
    <property type="term" value="F:protein serine/threonine kinase activity"/>
    <property type="evidence" value="ECO:0007669"/>
    <property type="project" value="UniProtKB-EC"/>
</dbReference>
<evidence type="ECO:0000256" key="5">
    <source>
        <dbReference type="SAM" id="MobiDB-lite"/>
    </source>
</evidence>
<organism evidence="7 8">
    <name type="scientific">Aphidius gifuensis</name>
    <name type="common">Parasitoid wasp</name>
    <dbReference type="NCBI Taxonomy" id="684658"/>
    <lineage>
        <taxon>Eukaryota</taxon>
        <taxon>Metazoa</taxon>
        <taxon>Ecdysozoa</taxon>
        <taxon>Arthropoda</taxon>
        <taxon>Hexapoda</taxon>
        <taxon>Insecta</taxon>
        <taxon>Pterygota</taxon>
        <taxon>Neoptera</taxon>
        <taxon>Endopterygota</taxon>
        <taxon>Hymenoptera</taxon>
        <taxon>Apocrita</taxon>
        <taxon>Ichneumonoidea</taxon>
        <taxon>Braconidae</taxon>
        <taxon>Aphidiinae</taxon>
        <taxon>Aphidius</taxon>
    </lineage>
</organism>
<dbReference type="GO" id="GO:0005524">
    <property type="term" value="F:ATP binding"/>
    <property type="evidence" value="ECO:0007669"/>
    <property type="project" value="UniProtKB-UniRule"/>
</dbReference>
<gene>
    <name evidence="7" type="ORF">HCN44_004918</name>
</gene>
<evidence type="ECO:0000256" key="1">
    <source>
        <dbReference type="ARBA" id="ARBA00012513"/>
    </source>
</evidence>
<feature type="domain" description="Protein kinase" evidence="6">
    <location>
        <begin position="40"/>
        <end position="340"/>
    </location>
</feature>
<proteinExistence type="predicted"/>
<dbReference type="InterPro" id="IPR008271">
    <property type="entry name" value="Ser/Thr_kinase_AS"/>
</dbReference>
<dbReference type="InterPro" id="IPR000719">
    <property type="entry name" value="Prot_kinase_dom"/>
</dbReference>
<protein>
    <recommendedName>
        <fullName evidence="1">non-specific serine/threonine protein kinase</fullName>
        <ecNumber evidence="1">2.7.11.1</ecNumber>
    </recommendedName>
</protein>
<keyword evidence="8" id="KW-1185">Reference proteome</keyword>
<dbReference type="Gene3D" id="1.10.510.10">
    <property type="entry name" value="Transferase(Phosphotransferase) domain 1"/>
    <property type="match status" value="1"/>
</dbReference>
<dbReference type="PROSITE" id="PS00107">
    <property type="entry name" value="PROTEIN_KINASE_ATP"/>
    <property type="match status" value="1"/>
</dbReference>
<dbReference type="InterPro" id="IPR017441">
    <property type="entry name" value="Protein_kinase_ATP_BS"/>
</dbReference>
<dbReference type="SMART" id="SM00220">
    <property type="entry name" value="S_TKc"/>
    <property type="match status" value="1"/>
</dbReference>
<feature type="region of interest" description="Disordered" evidence="5">
    <location>
        <begin position="433"/>
        <end position="456"/>
    </location>
</feature>